<reference evidence="4" key="1">
    <citation type="submission" date="2025-08" db="UniProtKB">
        <authorList>
            <consortium name="RefSeq"/>
        </authorList>
    </citation>
    <scope>IDENTIFICATION</scope>
    <source>
        <strain evidence="4">Nigerian</strain>
        <tissue evidence="4">Liver and blood</tissue>
    </source>
</reference>
<dbReference type="Pfam" id="PF07686">
    <property type="entry name" value="V-set"/>
    <property type="match status" value="1"/>
</dbReference>
<dbReference type="AlphaFoldDB" id="A0A8J1ITV9"/>
<sequence length="217" mass="24327">MSCLKYAFALTTNYSLSEKDGSNNDVLVVEQPELLIVEHAGSVTINCTFCAEHNTYSVTWFLGCENKSNLMDHPCYKHRVQFENNKRQVTISNLTETDSGTYCCSVEVANGKRGAGNGTRVEVKQRPCPEGKVDQAACIIQYSFLGFEACIIVLLLALLLKYHLQSSAGDKSKAHELKGQELKRDLQYAEICQQRLPPHPRSRNREENITYASVTTK</sequence>
<dbReference type="InterPro" id="IPR003599">
    <property type="entry name" value="Ig_sub"/>
</dbReference>
<dbReference type="SUPFAM" id="SSF48726">
    <property type="entry name" value="Immunoglobulin"/>
    <property type="match status" value="1"/>
</dbReference>
<evidence type="ECO:0000256" key="1">
    <source>
        <dbReference type="SAM" id="MobiDB-lite"/>
    </source>
</evidence>
<name>A0A8J1ITV9_XENTR</name>
<dbReference type="InterPro" id="IPR013783">
    <property type="entry name" value="Ig-like_fold"/>
</dbReference>
<protein>
    <submittedName>
        <fullName evidence="4">Uncharacterized protein LOC116407051</fullName>
    </submittedName>
</protein>
<dbReference type="RefSeq" id="XP_031748205.1">
    <property type="nucleotide sequence ID" value="XM_031892345.1"/>
</dbReference>
<dbReference type="SMART" id="SM00409">
    <property type="entry name" value="IG"/>
    <property type="match status" value="1"/>
</dbReference>
<proteinExistence type="predicted"/>
<evidence type="ECO:0000313" key="4">
    <source>
        <dbReference type="RefSeq" id="XP_031748205.1"/>
    </source>
</evidence>
<dbReference type="GeneID" id="116407051"/>
<evidence type="ECO:0000313" key="3">
    <source>
        <dbReference type="Proteomes" id="UP000008143"/>
    </source>
</evidence>
<organism evidence="3 4">
    <name type="scientific">Xenopus tropicalis</name>
    <name type="common">Western clawed frog</name>
    <name type="synonym">Silurana tropicalis</name>
    <dbReference type="NCBI Taxonomy" id="8364"/>
    <lineage>
        <taxon>Eukaryota</taxon>
        <taxon>Metazoa</taxon>
        <taxon>Chordata</taxon>
        <taxon>Craniata</taxon>
        <taxon>Vertebrata</taxon>
        <taxon>Euteleostomi</taxon>
        <taxon>Amphibia</taxon>
        <taxon>Batrachia</taxon>
        <taxon>Anura</taxon>
        <taxon>Pipoidea</taxon>
        <taxon>Pipidae</taxon>
        <taxon>Xenopodinae</taxon>
        <taxon>Xenopus</taxon>
        <taxon>Silurana</taxon>
    </lineage>
</organism>
<dbReference type="PANTHER" id="PTHR15297:SF2">
    <property type="entry name" value="IMMUNOGLOBULIN SUPERFAMILY MEMBER 6"/>
    <property type="match status" value="1"/>
</dbReference>
<evidence type="ECO:0000313" key="5">
    <source>
        <dbReference type="Xenbase" id="XB-GENE-29092551"/>
    </source>
</evidence>
<dbReference type="PANTHER" id="PTHR15297">
    <property type="entry name" value="IMMUNOGLOBULIN SUPERFAMILY MEMBER 6"/>
    <property type="match status" value="1"/>
</dbReference>
<keyword evidence="3" id="KW-1185">Reference proteome</keyword>
<dbReference type="OrthoDB" id="7225082at2759"/>
<dbReference type="PROSITE" id="PS50835">
    <property type="entry name" value="IG_LIKE"/>
    <property type="match status" value="1"/>
</dbReference>
<dbReference type="InterPro" id="IPR013106">
    <property type="entry name" value="Ig_V-set"/>
</dbReference>
<accession>A0A8J1ITV9</accession>
<evidence type="ECO:0000259" key="2">
    <source>
        <dbReference type="PROSITE" id="PS50835"/>
    </source>
</evidence>
<dbReference type="InterPro" id="IPR036179">
    <property type="entry name" value="Ig-like_dom_sf"/>
</dbReference>
<gene>
    <name evidence="4 5" type="primary">LOC116407051</name>
</gene>
<dbReference type="KEGG" id="xtr:116407051"/>
<dbReference type="Xenbase" id="XB-GENE-29092551">
    <property type="gene designation" value="LOC116407051"/>
</dbReference>
<feature type="region of interest" description="Disordered" evidence="1">
    <location>
        <begin position="194"/>
        <end position="217"/>
    </location>
</feature>
<dbReference type="Proteomes" id="UP000008143">
    <property type="component" value="Chromosome 8"/>
</dbReference>
<dbReference type="OMA" id="FEACIIV"/>
<dbReference type="InterPro" id="IPR007110">
    <property type="entry name" value="Ig-like_dom"/>
</dbReference>
<feature type="domain" description="Ig-like" evidence="2">
    <location>
        <begin position="42"/>
        <end position="122"/>
    </location>
</feature>
<dbReference type="InterPro" id="IPR039089">
    <property type="entry name" value="IGSF6"/>
</dbReference>
<dbReference type="Gene3D" id="2.60.40.10">
    <property type="entry name" value="Immunoglobulins"/>
    <property type="match status" value="1"/>
</dbReference>
<dbReference type="AGR" id="Xenbase:XB-GENE-29092551"/>